<dbReference type="PANTHER" id="PTHR33845">
    <property type="entry name" value="C2H2-TYPE DOMAIN-CONTAINING PROTEIN"/>
    <property type="match status" value="1"/>
</dbReference>
<sequence length="1400" mass="159114">MRLKLMVLFFLLIYISAAPLRKRIAVKLPELSDPDLLLEYKQNDDNGLGYFYGFPSQDGSGSGGDDGNDVVYQDSVGDGSGSGFGNFDYTNADIVSDGSGTGFDDAFGAQMNLRSSLFFINLPLFPSIEFDFNTGASKIAKNNNAKALFNECSGGPNNCGNNKHKLPENERYPDNEPPENFSKRVKTDAGKVGADGGEETSIVAPGIPETSEVDECYFAHVRKTSEETQSRSKQSEVSSECSGNLISFQTLIDTEIDEFGTTNAAQIILERGAGEFDLDFENVEVKNEIGKRKICNKHHDELYGKWKLQKYGHILRATRGAEHKEVCSMDHRYQPHQTRPLKQKSFSKVTSRQAASFVKKTGILLHVGLPVCHAHGKSLDKVLAEDIVESDGYNIEPSYDDFGFSPNINRPVEEGSCTPTNDESVPRKCFRGTYAQSQSSSSQESSKDPTFQAPDRLPLVIPPQIDVTEEVKKTFYAFADATGAQRYRLSKDFESLQRRTKQKKVCQYRSFMDVIAKIMAGEKSKILMSMANQKIKGYDWQKSPDKQMEKALGYVKLQYYAATNRDTRLNVIAQVAHIYPLAAIQKAVPGITSRFYQAARKLAKQRLECSDPPKKKRVTKRYNEYDAEYFIDFISSPPVSTMLPSAHIKVKAPDGTKTTIPAVMRRFHDTEVINMFERHCKEDGYDSCVLSEYAMRSILKAFLKLKQVISVLLDKGLIDQQWHDNLEFGLQESENYFKTDFYTQIKMTSRIGDLCIPFALSDPNDKEFRAVDCPKQDMLAHEHDLQFDRMRLFDQTIVDIRDTLTQLIEEATDPKEKEDISELRDDVFRSEKDIMEWKKHIVRSKYSNHVRGEIIDELQEGEAFITIDYATRYLPIKHIEKQSDFFGKKGMSWHISHVLAKIDDKLVQHTFTHLMGEEDQNGQAVIAIITDVFKKLQKLNIKKVTIRSDNAGYYKNAQVLISLPVIAEENGIVLKRYSFSESQSGKAEADREAGRMKRRMKYALAHGSNIQSGFEMLEAITSGTKPLSGLTVVLATLNYVEVPEKATIPLISNLFDFVYGDGKIKFWRHYNIGSGKKLSQKKFKDCVIRPTLTTVKEWDHSPDDTTYKFWMATKEETEAKIPEANMAITPPTEADPEEPSGYEPTMLWSCPVGNCEKQFVNEGNLHNHLILGDHQFAVEKFTLQEFSFKLYQNKLEGFDETRKSTLNQRRLETEGSSTEAQPEMGWALRTTKKGTRYTTDMRAFLDEEFSKYKSKQKKPDAKEVESNMASARTVDGKRMFTADERLSSRQIAAYFKRKAENLQQQNAGNLVLTNEEQERVSDTIIQEMNDETGELEIEYEDSQMFVTDAEEVLGCVRNTFNDPANAEKDDDPEYNGLYADEDELETLYQHKKRCPRKKKH</sequence>
<dbReference type="Proteomes" id="UP000887578">
    <property type="component" value="Unplaced"/>
</dbReference>
<proteinExistence type="predicted"/>
<accession>A0A914PV90</accession>
<reference evidence="5" key="1">
    <citation type="submission" date="2022-11" db="UniProtKB">
        <authorList>
            <consortium name="WormBaseParasite"/>
        </authorList>
    </citation>
    <scope>IDENTIFICATION</scope>
</reference>
<organism evidence="4 5">
    <name type="scientific">Panagrolaimus davidi</name>
    <dbReference type="NCBI Taxonomy" id="227884"/>
    <lineage>
        <taxon>Eukaryota</taxon>
        <taxon>Metazoa</taxon>
        <taxon>Ecdysozoa</taxon>
        <taxon>Nematoda</taxon>
        <taxon>Chromadorea</taxon>
        <taxon>Rhabditida</taxon>
        <taxon>Tylenchina</taxon>
        <taxon>Panagrolaimomorpha</taxon>
        <taxon>Panagrolaimoidea</taxon>
        <taxon>Panagrolaimidae</taxon>
        <taxon>Panagrolaimus</taxon>
    </lineage>
</organism>
<feature type="region of interest" description="Disordered" evidence="1">
    <location>
        <begin position="158"/>
        <end position="182"/>
    </location>
</feature>
<evidence type="ECO:0000313" key="4">
    <source>
        <dbReference type="Proteomes" id="UP000887578"/>
    </source>
</evidence>
<feature type="signal peptide" evidence="2">
    <location>
        <begin position="1"/>
        <end position="17"/>
    </location>
</feature>
<evidence type="ECO:0000259" key="3">
    <source>
        <dbReference type="PROSITE" id="PS00028"/>
    </source>
</evidence>
<name>A0A914PV90_9BILA</name>
<evidence type="ECO:0000256" key="2">
    <source>
        <dbReference type="SAM" id="SignalP"/>
    </source>
</evidence>
<evidence type="ECO:0000256" key="1">
    <source>
        <dbReference type="SAM" id="MobiDB-lite"/>
    </source>
</evidence>
<dbReference type="PANTHER" id="PTHR33845:SF1">
    <property type="entry name" value="C2H2-TYPE DOMAIN-CONTAINING PROTEIN"/>
    <property type="match status" value="1"/>
</dbReference>
<dbReference type="WBParaSite" id="PDA_v2.g18756.t1">
    <property type="protein sequence ID" value="PDA_v2.g18756.t1"/>
    <property type="gene ID" value="PDA_v2.g18756"/>
</dbReference>
<evidence type="ECO:0000313" key="5">
    <source>
        <dbReference type="WBParaSite" id="PDA_v2.g18756.t1"/>
    </source>
</evidence>
<feature type="region of interest" description="Disordered" evidence="1">
    <location>
        <begin position="433"/>
        <end position="455"/>
    </location>
</feature>
<protein>
    <submittedName>
        <fullName evidence="5">C2H2-type domain-containing protein</fullName>
    </submittedName>
</protein>
<keyword evidence="4" id="KW-1185">Reference proteome</keyword>
<dbReference type="InterPro" id="IPR013087">
    <property type="entry name" value="Znf_C2H2_type"/>
</dbReference>
<dbReference type="PROSITE" id="PS00028">
    <property type="entry name" value="ZINC_FINGER_C2H2_1"/>
    <property type="match status" value="1"/>
</dbReference>
<feature type="chain" id="PRO_5037985721" evidence="2">
    <location>
        <begin position="18"/>
        <end position="1400"/>
    </location>
</feature>
<feature type="compositionally biased region" description="Basic and acidic residues" evidence="1">
    <location>
        <begin position="165"/>
        <end position="174"/>
    </location>
</feature>
<feature type="domain" description="C2H2-type" evidence="3">
    <location>
        <begin position="1150"/>
        <end position="1174"/>
    </location>
</feature>
<keyword evidence="2" id="KW-0732">Signal</keyword>